<evidence type="ECO:0000256" key="1">
    <source>
        <dbReference type="SAM" id="Coils"/>
    </source>
</evidence>
<proteinExistence type="predicted"/>
<organism evidence="2 3">
    <name type="scientific">Sphaerosporella brunnea</name>
    <dbReference type="NCBI Taxonomy" id="1250544"/>
    <lineage>
        <taxon>Eukaryota</taxon>
        <taxon>Fungi</taxon>
        <taxon>Dikarya</taxon>
        <taxon>Ascomycota</taxon>
        <taxon>Pezizomycotina</taxon>
        <taxon>Pezizomycetes</taxon>
        <taxon>Pezizales</taxon>
        <taxon>Pyronemataceae</taxon>
        <taxon>Sphaerosporella</taxon>
    </lineage>
</organism>
<dbReference type="InParanoid" id="A0A5J5F9T5"/>
<evidence type="ECO:0000313" key="3">
    <source>
        <dbReference type="Proteomes" id="UP000326924"/>
    </source>
</evidence>
<keyword evidence="3" id="KW-1185">Reference proteome</keyword>
<dbReference type="Proteomes" id="UP000326924">
    <property type="component" value="Unassembled WGS sequence"/>
</dbReference>
<keyword evidence="1" id="KW-0175">Coiled coil</keyword>
<evidence type="ECO:0000313" key="2">
    <source>
        <dbReference type="EMBL" id="KAA8914056.1"/>
    </source>
</evidence>
<sequence>MQPEEQPNSLTLSEASTVHGAEACAVLDVFDRPRLDKFNFGEPNSGDNIDVLSQFCTPTSSPSAAVAKVVQPCHPSGEEDDIHRIEICEVVFTLRKSLFWSDVATSHLVSDQEFVQWLSQEPQHTAALSYTRVSEVLLNILIAAMNSSVMNDLIGKVHDLTVGQAIVAVEYWTLHARTNHKAIEFTLLWLLDVLTFNQVTQQDRLELLEKHCLMIKRAGPGARRSEKMVRKWSQSAVAAAIKQSNHVYAQADFDRLQRVFKQQEESANQQIQTLQGKLAAVNGEFASHKESANEQIKTLEGELAIVKEDARKQKAEASTFQEEMRKQLAALHELNNPLREPVGAQVPVHLGRLRYDLLQTTVMLRRESSGEIDTIETLVHIARFHKDHTNQLMHQVLLVNGLNFGTLVFNRGVCILDDGYRVPIGTGTSHQRFDNIIVALEIAERFAESFAIFETPALPSPADGASSW</sequence>
<comment type="caution">
    <text evidence="2">The sequence shown here is derived from an EMBL/GenBank/DDBJ whole genome shotgun (WGS) entry which is preliminary data.</text>
</comment>
<reference evidence="2 3" key="1">
    <citation type="submission" date="2019-09" db="EMBL/GenBank/DDBJ databases">
        <title>Draft genome of the ectomycorrhizal ascomycete Sphaerosporella brunnea.</title>
        <authorList>
            <consortium name="DOE Joint Genome Institute"/>
            <person name="Benucci G.M."/>
            <person name="Marozzi G."/>
            <person name="Antonielli L."/>
            <person name="Sanchez S."/>
            <person name="Marco P."/>
            <person name="Wang X."/>
            <person name="Falini L.B."/>
            <person name="Barry K."/>
            <person name="Haridas S."/>
            <person name="Lipzen A."/>
            <person name="Labutti K."/>
            <person name="Grigoriev I.V."/>
            <person name="Murat C."/>
            <person name="Martin F."/>
            <person name="Albertini E."/>
            <person name="Donnini D."/>
            <person name="Bonito G."/>
        </authorList>
    </citation>
    <scope>NUCLEOTIDE SEQUENCE [LARGE SCALE GENOMIC DNA]</scope>
    <source>
        <strain evidence="2 3">Sb_GMNB300</strain>
    </source>
</reference>
<protein>
    <submittedName>
        <fullName evidence="2">Uncharacterized protein</fullName>
    </submittedName>
</protein>
<feature type="coiled-coil region" evidence="1">
    <location>
        <begin position="264"/>
        <end position="323"/>
    </location>
</feature>
<accession>A0A5J5F9T5</accession>
<dbReference type="EMBL" id="VXIS01000009">
    <property type="protein sequence ID" value="KAA8914056.1"/>
    <property type="molecule type" value="Genomic_DNA"/>
</dbReference>
<dbReference type="AlphaFoldDB" id="A0A5J5F9T5"/>
<name>A0A5J5F9T5_9PEZI</name>
<gene>
    <name evidence="2" type="ORF">FN846DRAFT_902345</name>
</gene>